<accession>A0A2T4PNS3</accession>
<dbReference type="EMBL" id="QXUL01000042">
    <property type="protein sequence ID" value="RIN10345.1"/>
    <property type="molecule type" value="Genomic_DNA"/>
</dbReference>
<organism evidence="2 3">
    <name type="scientific">Staphylococcus xylosus</name>
    <dbReference type="NCBI Taxonomy" id="1288"/>
    <lineage>
        <taxon>Bacteria</taxon>
        <taxon>Bacillati</taxon>
        <taxon>Bacillota</taxon>
        <taxon>Bacilli</taxon>
        <taxon>Bacillales</taxon>
        <taxon>Staphylococcaceae</taxon>
        <taxon>Staphylococcus</taxon>
    </lineage>
</organism>
<dbReference type="Gene3D" id="1.10.150.260">
    <property type="entry name" value="YozE SAM-like"/>
    <property type="match status" value="1"/>
</dbReference>
<dbReference type="PIRSF" id="PIRSF037262">
    <property type="entry name" value="UCP037262"/>
    <property type="match status" value="1"/>
</dbReference>
<dbReference type="AlphaFoldDB" id="A0A2T4PNS3"/>
<sequence length="73" mass="8726">MKDHSFYQFALTARGRSDAKGELAEEIFDDLSFPRQEKDFHILSEYIETRGDYTVSLAVFDDLYEEYTEWLKF</sequence>
<dbReference type="InterPro" id="IPR010673">
    <property type="entry name" value="UPF0346"/>
</dbReference>
<dbReference type="InterPro" id="IPR023089">
    <property type="entry name" value="YozE_SAM-like"/>
</dbReference>
<dbReference type="SUPFAM" id="SSF140652">
    <property type="entry name" value="YozE-like"/>
    <property type="match status" value="1"/>
</dbReference>
<dbReference type="RefSeq" id="WP_017724471.1">
    <property type="nucleotide sequence ID" value="NZ_CABIWF010000001.1"/>
</dbReference>
<proteinExistence type="inferred from homology"/>
<evidence type="ECO:0000313" key="3">
    <source>
        <dbReference type="Proteomes" id="UP000285567"/>
    </source>
</evidence>
<comment type="similarity">
    <text evidence="1">Belongs to the UPF0346 family.</text>
</comment>
<reference evidence="2 3" key="1">
    <citation type="journal article" date="2016" name="Front. Microbiol.">
        <title>Comprehensive Phylogenetic Analysis of Bovine Non-aureus Staphylococci Species Based on Whole-Genome Sequencing.</title>
        <authorList>
            <person name="Naushad S."/>
            <person name="Barkema H.W."/>
            <person name="Luby C."/>
            <person name="Condas L.A."/>
            <person name="Nobrega D.B."/>
            <person name="Carson D.A."/>
            <person name="De Buck J."/>
        </authorList>
    </citation>
    <scope>NUCLEOTIDE SEQUENCE [LARGE SCALE GENOMIC DNA]</scope>
    <source>
        <strain evidence="2 3">SNUC 102</strain>
    </source>
</reference>
<dbReference type="NCBIfam" id="NF010193">
    <property type="entry name" value="PRK13672.1"/>
    <property type="match status" value="1"/>
</dbReference>
<dbReference type="Proteomes" id="UP000285567">
    <property type="component" value="Unassembled WGS sequence"/>
</dbReference>
<gene>
    <name evidence="2" type="ORF">BU097_08890</name>
</gene>
<evidence type="ECO:0000256" key="1">
    <source>
        <dbReference type="HAMAP-Rule" id="MF_01538"/>
    </source>
</evidence>
<dbReference type="GeneID" id="82528379"/>
<dbReference type="HAMAP" id="MF_01538">
    <property type="entry name" value="UPF0346"/>
    <property type="match status" value="1"/>
</dbReference>
<dbReference type="Pfam" id="PF06855">
    <property type="entry name" value="YozE_SAM_like"/>
    <property type="match status" value="1"/>
</dbReference>
<dbReference type="OrthoDB" id="2242851at2"/>
<comment type="caution">
    <text evidence="2">The sequence shown here is derived from an EMBL/GenBank/DDBJ whole genome shotgun (WGS) entry which is preliminary data.</text>
</comment>
<dbReference type="InterPro" id="IPR036806">
    <property type="entry name" value="YozE_SAM-like_sf"/>
</dbReference>
<protein>
    <recommendedName>
        <fullName evidence="1">UPF0346 protein BU097_08890</fullName>
    </recommendedName>
</protein>
<evidence type="ECO:0000313" key="2">
    <source>
        <dbReference type="EMBL" id="RIN10345.1"/>
    </source>
</evidence>
<keyword evidence="3" id="KW-1185">Reference proteome</keyword>
<name>A0A2T4PNS3_STAXY</name>
<dbReference type="STRING" id="1288.AWC37_05075"/>